<accession>A0AC35TUS4</accession>
<evidence type="ECO:0000313" key="1">
    <source>
        <dbReference type="Proteomes" id="UP000095286"/>
    </source>
</evidence>
<name>A0AC35TUS4_9BILA</name>
<organism evidence="1 2">
    <name type="scientific">Rhabditophanes sp. KR3021</name>
    <dbReference type="NCBI Taxonomy" id="114890"/>
    <lineage>
        <taxon>Eukaryota</taxon>
        <taxon>Metazoa</taxon>
        <taxon>Ecdysozoa</taxon>
        <taxon>Nematoda</taxon>
        <taxon>Chromadorea</taxon>
        <taxon>Rhabditida</taxon>
        <taxon>Tylenchina</taxon>
        <taxon>Panagrolaimomorpha</taxon>
        <taxon>Strongyloidoidea</taxon>
        <taxon>Alloionematidae</taxon>
        <taxon>Rhabditophanes</taxon>
    </lineage>
</organism>
<dbReference type="Proteomes" id="UP000095286">
    <property type="component" value="Unplaced"/>
</dbReference>
<dbReference type="WBParaSite" id="RSKR_0000460900.1">
    <property type="protein sequence ID" value="RSKR_0000460900.1"/>
    <property type="gene ID" value="RSKR_0000460900"/>
</dbReference>
<protein>
    <submittedName>
        <fullName evidence="2">CYtochrome P450 family</fullName>
    </submittedName>
</protein>
<evidence type="ECO:0000313" key="2">
    <source>
        <dbReference type="WBParaSite" id="RSKR_0000460900.1"/>
    </source>
</evidence>
<sequence>MLPLLIGLIVLSICLYIKKYYDNVANYPKGPMPLPFIGNFFDVPAVDMQDYFKKCSDKFGPVFTVFLPAPIVVLNDYESIKESMVKNAECFAGRPTAYPEKFYQMEDGKGVLFSSGENWKNQRRIAIQILRDFGFGNQVLENKIHDGIDDLFHHIDSIKHEGVDFRWPFQICVANVISSILFGYKCSYDNTDRLKVYTDVLDAATENFRASRYILLYQYFGKYPWIVKFLNLFATESVSQIKLVFESVRKDIAEAKKSYVEGHEPENFVHAYLDKCKALGGYISEDQLAPVVSDFWIAGMDTVTTFSRWSIVIFAYFPDVQTKMRDEIHAAIHDHHYVTMRDKKNLVYCTAVQLEIQRFINFFPINLSHEANEDISIMGHLIKKGTAVLPQIYNVLRYDDAFVKPEEFIPERFLTEDGKALDKAIVEKVIPFGLGKRRCAGEAMGNMEHFLIMTRFLQRYKVSFMNEEERDLSKIWGFILKPYKRLMRVEDCEY</sequence>
<proteinExistence type="predicted"/>
<reference evidence="2" key="1">
    <citation type="submission" date="2016-11" db="UniProtKB">
        <authorList>
            <consortium name="WormBaseParasite"/>
        </authorList>
    </citation>
    <scope>IDENTIFICATION</scope>
    <source>
        <strain evidence="2">KR3021</strain>
    </source>
</reference>